<comment type="caution">
    <text evidence="2">The sequence shown here is derived from an EMBL/GenBank/DDBJ whole genome shotgun (WGS) entry which is preliminary data.</text>
</comment>
<name>A0A011N936_9PROT</name>
<feature type="transmembrane region" description="Helical" evidence="1">
    <location>
        <begin position="85"/>
        <end position="104"/>
    </location>
</feature>
<reference evidence="2 3" key="1">
    <citation type="submission" date="2014-02" db="EMBL/GenBank/DDBJ databases">
        <title>Expanding our view of genomic diversity in Candidatus Accumulibacter clades.</title>
        <authorList>
            <person name="Skennerton C.T."/>
            <person name="Barr J.J."/>
            <person name="Slater F.R."/>
            <person name="Bond P.L."/>
            <person name="Tyson G.W."/>
        </authorList>
    </citation>
    <scope>NUCLEOTIDE SEQUENCE [LARGE SCALE GENOMIC DNA]</scope>
    <source>
        <strain evidence="3">BA-92</strain>
    </source>
</reference>
<feature type="transmembrane region" description="Helical" evidence="1">
    <location>
        <begin position="144"/>
        <end position="160"/>
    </location>
</feature>
<feature type="transmembrane region" description="Helical" evidence="1">
    <location>
        <begin position="259"/>
        <end position="281"/>
    </location>
</feature>
<evidence type="ECO:0000256" key="1">
    <source>
        <dbReference type="SAM" id="Phobius"/>
    </source>
</evidence>
<organism evidence="2 3">
    <name type="scientific">Candidatus Accumulibacter appositus</name>
    <dbReference type="NCBI Taxonomy" id="1454003"/>
    <lineage>
        <taxon>Bacteria</taxon>
        <taxon>Pseudomonadati</taxon>
        <taxon>Pseudomonadota</taxon>
        <taxon>Betaproteobacteria</taxon>
        <taxon>Candidatus Accumulibacter</taxon>
    </lineage>
</organism>
<feature type="transmembrane region" description="Helical" evidence="1">
    <location>
        <begin position="230"/>
        <end position="247"/>
    </location>
</feature>
<dbReference type="AlphaFoldDB" id="A0A011N936"/>
<keyword evidence="1" id="KW-0472">Membrane</keyword>
<dbReference type="EMBL" id="JEMX01000060">
    <property type="protein sequence ID" value="EXI79128.1"/>
    <property type="molecule type" value="Genomic_DNA"/>
</dbReference>
<evidence type="ECO:0000313" key="3">
    <source>
        <dbReference type="Proteomes" id="UP000021816"/>
    </source>
</evidence>
<protein>
    <submittedName>
        <fullName evidence="2">NnrS protein</fullName>
    </submittedName>
</protein>
<proteinExistence type="predicted"/>
<accession>A0A011N936</accession>
<sequence length="386" mass="43230">MRFSEQPLWLVGFRPFFSLACLSGLALPLLWALLFSGTLAAPPAPFSSVQWHAHEMFFGFGWAVMGGFLLTSTKNWVKIRGYHGTALILLVGAWLLERVAMWYAGALPALVFGVASNLFLASIVAMLLWSLIRHRESDTFRDNYFFLIILPLFLVAKNLLLSDAYFQAGASMTLGLFRVAFLVMLERTLTQFMKNALQAEILRNAVLDNGIKMLAVLLVFASLLPAPVSAWTGLLLALLLLARFAFWKPQLALRRLDIGIMYLGYLAIVAQLLLEFVALLAQPAWVGSLPMHVFTFGAMGLVIPAMLIRIVNGHTGRKVVFDRLDKAVLWIMIAAFVIRIVLPQIDPAGYLRWIDLAAACWFACFAILGWRYIPYLLRPRVDGKEH</sequence>
<feature type="transmembrane region" description="Helical" evidence="1">
    <location>
        <begin position="351"/>
        <end position="370"/>
    </location>
</feature>
<keyword evidence="1" id="KW-0812">Transmembrane</keyword>
<dbReference type="Pfam" id="PF05940">
    <property type="entry name" value="NnrS"/>
    <property type="match status" value="1"/>
</dbReference>
<feature type="transmembrane region" description="Helical" evidence="1">
    <location>
        <begin position="293"/>
        <end position="311"/>
    </location>
</feature>
<feature type="transmembrane region" description="Helical" evidence="1">
    <location>
        <begin position="110"/>
        <end position="132"/>
    </location>
</feature>
<feature type="transmembrane region" description="Helical" evidence="1">
    <location>
        <begin position="327"/>
        <end position="345"/>
    </location>
</feature>
<feature type="transmembrane region" description="Helical" evidence="1">
    <location>
        <begin position="166"/>
        <end position="185"/>
    </location>
</feature>
<dbReference type="STRING" id="1454003.AW10_02524"/>
<keyword evidence="1" id="KW-1133">Transmembrane helix</keyword>
<feature type="transmembrane region" description="Helical" evidence="1">
    <location>
        <begin position="56"/>
        <end position="73"/>
    </location>
</feature>
<feature type="transmembrane region" description="Helical" evidence="1">
    <location>
        <begin position="206"/>
        <end position="224"/>
    </location>
</feature>
<gene>
    <name evidence="2" type="ORF">AW10_02524</name>
</gene>
<dbReference type="PATRIC" id="fig|1454003.3.peg.2576"/>
<evidence type="ECO:0000313" key="2">
    <source>
        <dbReference type="EMBL" id="EXI79128.1"/>
    </source>
</evidence>
<dbReference type="Proteomes" id="UP000021816">
    <property type="component" value="Unassembled WGS sequence"/>
</dbReference>
<dbReference type="InterPro" id="IPR010266">
    <property type="entry name" value="NnrS"/>
</dbReference>